<proteinExistence type="inferred from homology"/>
<feature type="domain" description="Membrane insertase YidC/Oxa/ALB C-terminal" evidence="15">
    <location>
        <begin position="351"/>
        <end position="529"/>
    </location>
</feature>
<evidence type="ECO:0000256" key="1">
    <source>
        <dbReference type="ARBA" id="ARBA00004429"/>
    </source>
</evidence>
<dbReference type="PRINTS" id="PR01900">
    <property type="entry name" value="YIDCPROTEIN"/>
</dbReference>
<dbReference type="CDD" id="cd20070">
    <property type="entry name" value="5TM_YidC_Alb3"/>
    <property type="match status" value="1"/>
</dbReference>
<keyword evidence="9 13" id="KW-0472">Membrane</keyword>
<comment type="function">
    <text evidence="13">Required for the insertion and/or proper folding and/or complex formation of integral membrane proteins into the membrane. Involved in integration of membrane proteins that insert both dependently and independently of the Sec translocase complex, as well as at least some lipoproteins. Aids folding of multispanning membrane proteins.</text>
</comment>
<sequence>MEKRAFLAVILSIAVFYVFSMVFGPGKTQIPPKATPTASSATPTAAPAATTPAQPAPAAAGTSAPTPAVVKDVTVETGLYTAVFSSRGGSLKSLTLKKYREQNTPAASSVALGTHADPSLLNFSTRGAGFNLPDGTVFVPDTSAIALTGGESRQLTFNYVSGQGFTVRKVFTFAGDSYGIKLDTQVFNNSAAPLVGTIQQVMTYPAEHKVKDNRLDTAGSYLYSDNSLKADKVKDVAGASKKYDKSILWAGFADKYFLSAILAEKGSIASVELKKNAAGFLESIASAPQFTINPGQAATVTQRLFVGPKDLDILKAQGNSLEQSLDLGWFTVIAKPLLYTLKFFHRYVGNYGIAIIIITVILKGIFFPLTHKSYKSMKGMQKIQPEMNKIREKYKNDRDAMNKAVMELYRDHKVNPLGGCLPMVVQIPVFFALYKALMSSIELRHAPFFFWITDLSDKDPYYITPVIMGVTMFVQQKMTPSQMDPVQQKMMLALPVVFTFMFLSFPSGLVLYWLVNNILTIGQQMYINKLVKD</sequence>
<feature type="domain" description="Membrane insertase YidC N-terminal" evidence="16">
    <location>
        <begin position="73"/>
        <end position="339"/>
    </location>
</feature>
<evidence type="ECO:0000256" key="4">
    <source>
        <dbReference type="ARBA" id="ARBA00022448"/>
    </source>
</evidence>
<feature type="transmembrane region" description="Helical" evidence="13">
    <location>
        <begin position="351"/>
        <end position="370"/>
    </location>
</feature>
<evidence type="ECO:0000259" key="16">
    <source>
        <dbReference type="Pfam" id="PF14849"/>
    </source>
</evidence>
<evidence type="ECO:0000259" key="15">
    <source>
        <dbReference type="Pfam" id="PF02096"/>
    </source>
</evidence>
<evidence type="ECO:0000256" key="14">
    <source>
        <dbReference type="SAM" id="MobiDB-lite"/>
    </source>
</evidence>
<dbReference type="Pfam" id="PF14849">
    <property type="entry name" value="YidC_periplas"/>
    <property type="match status" value="1"/>
</dbReference>
<evidence type="ECO:0000256" key="2">
    <source>
        <dbReference type="ARBA" id="ARBA00010527"/>
    </source>
</evidence>
<dbReference type="GO" id="GO:0015031">
    <property type="term" value="P:protein transport"/>
    <property type="evidence" value="ECO:0007669"/>
    <property type="project" value="UniProtKB-KW"/>
</dbReference>
<feature type="transmembrane region" description="Helical" evidence="13">
    <location>
        <begin position="491"/>
        <end position="515"/>
    </location>
</feature>
<evidence type="ECO:0000256" key="13">
    <source>
        <dbReference type="HAMAP-Rule" id="MF_01810"/>
    </source>
</evidence>
<feature type="transmembrane region" description="Helical" evidence="13">
    <location>
        <begin position="420"/>
        <end position="441"/>
    </location>
</feature>
<keyword evidence="7 13" id="KW-0653">Protein transport</keyword>
<dbReference type="NCBIfam" id="NF002352">
    <property type="entry name" value="PRK01318.1-3"/>
    <property type="match status" value="1"/>
</dbReference>
<evidence type="ECO:0000256" key="11">
    <source>
        <dbReference type="ARBA" id="ARBA00033245"/>
    </source>
</evidence>
<keyword evidence="10 13" id="KW-0143">Chaperone</keyword>
<dbReference type="AlphaFoldDB" id="A0A5A9XA28"/>
<keyword evidence="5 13" id="KW-1003">Cell membrane</keyword>
<keyword evidence="18" id="KW-1185">Reference proteome</keyword>
<dbReference type="PANTHER" id="PTHR12428:SF65">
    <property type="entry name" value="CYTOCHROME C OXIDASE ASSEMBLY PROTEIN COX18, MITOCHONDRIAL"/>
    <property type="match status" value="1"/>
</dbReference>
<dbReference type="Pfam" id="PF02096">
    <property type="entry name" value="60KD_IMP"/>
    <property type="match status" value="1"/>
</dbReference>
<dbReference type="InterPro" id="IPR038221">
    <property type="entry name" value="YidC_periplasmic_sf"/>
</dbReference>
<dbReference type="CDD" id="cd19961">
    <property type="entry name" value="EcYidC-like_peri"/>
    <property type="match status" value="1"/>
</dbReference>
<comment type="caution">
    <text evidence="13">Lacks conserved residue(s) required for the propagation of feature annotation.</text>
</comment>
<evidence type="ECO:0000256" key="9">
    <source>
        <dbReference type="ARBA" id="ARBA00023136"/>
    </source>
</evidence>
<dbReference type="Gene3D" id="2.70.98.90">
    <property type="match status" value="1"/>
</dbReference>
<dbReference type="OrthoDB" id="9780552at2"/>
<reference evidence="17 18" key="1">
    <citation type="submission" date="2019-04" db="EMBL/GenBank/DDBJ databases">
        <title>Geobacter ruber sp. nov., ferric-reducing bacteria isolated from paddy soil.</title>
        <authorList>
            <person name="Xu Z."/>
            <person name="Masuda Y."/>
            <person name="Itoh H."/>
            <person name="Senoo K."/>
        </authorList>
    </citation>
    <scope>NUCLEOTIDE SEQUENCE [LARGE SCALE GENOMIC DNA]</scope>
    <source>
        <strain evidence="17 18">Red88</strain>
    </source>
</reference>
<evidence type="ECO:0000256" key="3">
    <source>
        <dbReference type="ARBA" id="ARBA00015325"/>
    </source>
</evidence>
<comment type="caution">
    <text evidence="17">The sequence shown here is derived from an EMBL/GenBank/DDBJ whole genome shotgun (WGS) entry which is preliminary data.</text>
</comment>
<dbReference type="NCBIfam" id="NF002353">
    <property type="entry name" value="PRK01318.1-4"/>
    <property type="match status" value="1"/>
</dbReference>
<organism evidence="17 18">
    <name type="scientific">Oryzomonas rubra</name>
    <dbReference type="NCBI Taxonomy" id="2509454"/>
    <lineage>
        <taxon>Bacteria</taxon>
        <taxon>Pseudomonadati</taxon>
        <taxon>Thermodesulfobacteriota</taxon>
        <taxon>Desulfuromonadia</taxon>
        <taxon>Geobacterales</taxon>
        <taxon>Geobacteraceae</taxon>
        <taxon>Oryzomonas</taxon>
    </lineage>
</organism>
<keyword evidence="8 13" id="KW-1133">Transmembrane helix</keyword>
<dbReference type="RefSeq" id="WP_149308217.1">
    <property type="nucleotide sequence ID" value="NZ_SRSD01000008.1"/>
</dbReference>
<protein>
    <recommendedName>
        <fullName evidence="3 13">Membrane protein insertase YidC</fullName>
    </recommendedName>
    <alternativeName>
        <fullName evidence="12 13">Foldase YidC</fullName>
    </alternativeName>
    <alternativeName>
        <fullName evidence="11 13">Membrane integrase YidC</fullName>
    </alternativeName>
    <alternativeName>
        <fullName evidence="13">Membrane protein YidC</fullName>
    </alternativeName>
</protein>
<evidence type="ECO:0000313" key="18">
    <source>
        <dbReference type="Proteomes" id="UP000324298"/>
    </source>
</evidence>
<keyword evidence="4 13" id="KW-0813">Transport</keyword>
<evidence type="ECO:0000256" key="8">
    <source>
        <dbReference type="ARBA" id="ARBA00022989"/>
    </source>
</evidence>
<dbReference type="NCBIfam" id="TIGR03592">
    <property type="entry name" value="yidC_oxa1_cterm"/>
    <property type="match status" value="1"/>
</dbReference>
<dbReference type="GO" id="GO:0051205">
    <property type="term" value="P:protein insertion into membrane"/>
    <property type="evidence" value="ECO:0007669"/>
    <property type="project" value="TreeGrafter"/>
</dbReference>
<dbReference type="InterPro" id="IPR001708">
    <property type="entry name" value="YidC/ALB3/OXA1/COX18"/>
</dbReference>
<dbReference type="HAMAP" id="MF_01810">
    <property type="entry name" value="YidC_type1"/>
    <property type="match status" value="1"/>
</dbReference>
<evidence type="ECO:0000313" key="17">
    <source>
        <dbReference type="EMBL" id="KAA0889714.1"/>
    </source>
</evidence>
<keyword evidence="6 13" id="KW-0812">Transmembrane</keyword>
<dbReference type="PANTHER" id="PTHR12428">
    <property type="entry name" value="OXA1"/>
    <property type="match status" value="1"/>
</dbReference>
<dbReference type="InterPro" id="IPR019998">
    <property type="entry name" value="Membr_insert_YidC"/>
</dbReference>
<dbReference type="InterPro" id="IPR028055">
    <property type="entry name" value="YidC/Oxa/ALB_C"/>
</dbReference>
<comment type="subcellular location">
    <subcellularLocation>
        <location evidence="1">Cell inner membrane</location>
        <topology evidence="1">Multi-pass membrane protein</topology>
    </subcellularLocation>
    <subcellularLocation>
        <location evidence="13">Cell membrane</location>
        <topology evidence="13">Multi-pass membrane protein</topology>
    </subcellularLocation>
</comment>
<comment type="similarity">
    <text evidence="2 13">Belongs to the OXA1/ALB3/YidC family. Type 1 subfamily.</text>
</comment>
<gene>
    <name evidence="13 17" type="primary">yidC</name>
    <name evidence="17" type="ORF">ET418_13130</name>
</gene>
<evidence type="ECO:0000256" key="10">
    <source>
        <dbReference type="ARBA" id="ARBA00023186"/>
    </source>
</evidence>
<evidence type="ECO:0000256" key="7">
    <source>
        <dbReference type="ARBA" id="ARBA00022927"/>
    </source>
</evidence>
<evidence type="ECO:0000256" key="12">
    <source>
        <dbReference type="ARBA" id="ARBA00033342"/>
    </source>
</evidence>
<dbReference type="InterPro" id="IPR047196">
    <property type="entry name" value="YidC_ALB_C"/>
</dbReference>
<dbReference type="GO" id="GO:0032977">
    <property type="term" value="F:membrane insertase activity"/>
    <property type="evidence" value="ECO:0007669"/>
    <property type="project" value="InterPro"/>
</dbReference>
<dbReference type="NCBIfam" id="TIGR03593">
    <property type="entry name" value="yidC_nterm"/>
    <property type="match status" value="1"/>
</dbReference>
<comment type="subunit">
    <text evidence="13">Interacts with the Sec translocase complex via SecD. Specifically interacts with transmembrane segments of nascent integral membrane proteins during membrane integration.</text>
</comment>
<feature type="region of interest" description="Disordered" evidence="14">
    <location>
        <begin position="31"/>
        <end position="64"/>
    </location>
</feature>
<dbReference type="Proteomes" id="UP000324298">
    <property type="component" value="Unassembled WGS sequence"/>
</dbReference>
<dbReference type="EMBL" id="SRSD01000008">
    <property type="protein sequence ID" value="KAA0889714.1"/>
    <property type="molecule type" value="Genomic_DNA"/>
</dbReference>
<name>A0A5A9XA28_9BACT</name>
<dbReference type="InterPro" id="IPR028053">
    <property type="entry name" value="Membr_insert_YidC_N"/>
</dbReference>
<evidence type="ECO:0000256" key="5">
    <source>
        <dbReference type="ARBA" id="ARBA00022475"/>
    </source>
</evidence>
<dbReference type="PRINTS" id="PR00701">
    <property type="entry name" value="60KDINNERMP"/>
</dbReference>
<evidence type="ECO:0000256" key="6">
    <source>
        <dbReference type="ARBA" id="ARBA00022692"/>
    </source>
</evidence>
<accession>A0A5A9XA28</accession>
<dbReference type="GO" id="GO:0005886">
    <property type="term" value="C:plasma membrane"/>
    <property type="evidence" value="ECO:0007669"/>
    <property type="project" value="UniProtKB-SubCell"/>
</dbReference>